<comment type="caution">
    <text evidence="1">The sequence shown here is derived from an EMBL/GenBank/DDBJ whole genome shotgun (WGS) entry which is preliminary data.</text>
</comment>
<dbReference type="Proteomes" id="UP000790377">
    <property type="component" value="Unassembled WGS sequence"/>
</dbReference>
<sequence>MAVSYFRDGKHIVSGSNDKTVRLWNVESGMQEGKSLEHDFEVRSIAISPDERTLAVGTVGGGRVVLWDLESRSVIWTKQGREGGSCRVSFSPDGKLIAATAGDSENIDLLDPETGEMMREPLQCSGRIFCLAFSPDGTQLAAGLWNGTAQVFNVATGETSVDFTAHSKRITSLVFTRDGRQIISTSYDKSIRVWDCTTAPEIGPPIFGHGGYILQIALSSDGQHLASAALDGTVRVWDVNAQRQLSNPLQLDVQHKLSLYTIAWSPDGKSVVAGDIKGNISLWDVPPFEDSNIITSTSRPRTSSLSSSLLDTPAGVPIQQRSNRPPRRDDFWDSSDLDLPAHAHTQISAIPIAEVPLKSSVPKAKTAPRVPSTSPPSRDNILGRIGARFRRDKHVSKTIEMRPPPPKIPKYSPVGKVALGQADARLYVDESKNKKQRDDESGQEEWADVEVNCWDLFCAMITSCCPPCKASQGDDS</sequence>
<accession>A0ACB7ZYI0</accession>
<organism evidence="1 2">
    <name type="scientific">Hygrophoropsis aurantiaca</name>
    <dbReference type="NCBI Taxonomy" id="72124"/>
    <lineage>
        <taxon>Eukaryota</taxon>
        <taxon>Fungi</taxon>
        <taxon>Dikarya</taxon>
        <taxon>Basidiomycota</taxon>
        <taxon>Agaricomycotina</taxon>
        <taxon>Agaricomycetes</taxon>
        <taxon>Agaricomycetidae</taxon>
        <taxon>Boletales</taxon>
        <taxon>Coniophorineae</taxon>
        <taxon>Hygrophoropsidaceae</taxon>
        <taxon>Hygrophoropsis</taxon>
    </lineage>
</organism>
<gene>
    <name evidence="1" type="ORF">BJ138DRAFT_1129992</name>
</gene>
<keyword evidence="2" id="KW-1185">Reference proteome</keyword>
<proteinExistence type="predicted"/>
<dbReference type="EMBL" id="MU268038">
    <property type="protein sequence ID" value="KAH7906310.1"/>
    <property type="molecule type" value="Genomic_DNA"/>
</dbReference>
<name>A0ACB7ZYI0_9AGAM</name>
<evidence type="ECO:0000313" key="1">
    <source>
        <dbReference type="EMBL" id="KAH7906310.1"/>
    </source>
</evidence>
<reference evidence="1" key="1">
    <citation type="journal article" date="2021" name="New Phytol.">
        <title>Evolutionary innovations through gain and loss of genes in the ectomycorrhizal Boletales.</title>
        <authorList>
            <person name="Wu G."/>
            <person name="Miyauchi S."/>
            <person name="Morin E."/>
            <person name="Kuo A."/>
            <person name="Drula E."/>
            <person name="Varga T."/>
            <person name="Kohler A."/>
            <person name="Feng B."/>
            <person name="Cao Y."/>
            <person name="Lipzen A."/>
            <person name="Daum C."/>
            <person name="Hundley H."/>
            <person name="Pangilinan J."/>
            <person name="Johnson J."/>
            <person name="Barry K."/>
            <person name="LaButti K."/>
            <person name="Ng V."/>
            <person name="Ahrendt S."/>
            <person name="Min B."/>
            <person name="Choi I.G."/>
            <person name="Park H."/>
            <person name="Plett J.M."/>
            <person name="Magnuson J."/>
            <person name="Spatafora J.W."/>
            <person name="Nagy L.G."/>
            <person name="Henrissat B."/>
            <person name="Grigoriev I.V."/>
            <person name="Yang Z.L."/>
            <person name="Xu J."/>
            <person name="Martin F.M."/>
        </authorList>
    </citation>
    <scope>NUCLEOTIDE SEQUENCE</scope>
    <source>
        <strain evidence="1">ATCC 28755</strain>
    </source>
</reference>
<evidence type="ECO:0000313" key="2">
    <source>
        <dbReference type="Proteomes" id="UP000790377"/>
    </source>
</evidence>
<protein>
    <submittedName>
        <fullName evidence="1">WD40-repeat-containing domain protein</fullName>
    </submittedName>
</protein>